<dbReference type="Proteomes" id="UP001497600">
    <property type="component" value="Chromosome H"/>
</dbReference>
<dbReference type="SUPFAM" id="SSF50891">
    <property type="entry name" value="Cyclophilin-like"/>
    <property type="match status" value="1"/>
</dbReference>
<evidence type="ECO:0000313" key="7">
    <source>
        <dbReference type="Proteomes" id="UP001497600"/>
    </source>
</evidence>
<dbReference type="InterPro" id="IPR020892">
    <property type="entry name" value="Cyclophilin-type_PPIase_CS"/>
</dbReference>
<evidence type="ECO:0000256" key="3">
    <source>
        <dbReference type="ARBA" id="ARBA00023235"/>
    </source>
</evidence>
<evidence type="ECO:0000259" key="5">
    <source>
        <dbReference type="PROSITE" id="PS50072"/>
    </source>
</evidence>
<comment type="function">
    <text evidence="4">PPIases accelerate the folding of proteins. It catalyzes the cis-trans isomerization of proline imidic peptide bonds in oligopeptides.</text>
</comment>
<dbReference type="InterPro" id="IPR029000">
    <property type="entry name" value="Cyclophilin-like_dom_sf"/>
</dbReference>
<sequence>MNLQYYWLLFLVSIISAASVSKEFSKITESELSNLKGDPSITEKVIFEISEKINDEAKKVGTLTIGLFGTVVPLTVKNFVELSKMTHGFGYKDCIFHRIISNFMVQGGDFQHSKGTGGYSIYNDFGRFDDENFELSHSKLGRLSMANAGPNTNGGQFFITVKDDCTWLDGKHVVFGQVIDGFSVLKYMEEVPTQAGDKPVNTLYISDIKVYEVEASEQNSGTESKISSSEANPEFEIPVVNDDKVPETSNSSFYRNLIIFCALIFVGIYVRDAYKKGILPSLSG</sequence>
<reference evidence="6 7" key="1">
    <citation type="submission" date="2024-01" db="EMBL/GenBank/DDBJ databases">
        <authorList>
            <consortium name="Genoscope - CEA"/>
            <person name="William W."/>
        </authorList>
    </citation>
    <scope>NUCLEOTIDE SEQUENCE [LARGE SCALE GENOMIC DNA]</scope>
    <source>
        <strain evidence="6 7">29B2s-10</strain>
    </source>
</reference>
<dbReference type="PANTHER" id="PTHR11071">
    <property type="entry name" value="PEPTIDYL-PROLYL CIS-TRANS ISOMERASE"/>
    <property type="match status" value="1"/>
</dbReference>
<evidence type="ECO:0000313" key="6">
    <source>
        <dbReference type="EMBL" id="CAK7920517.1"/>
    </source>
</evidence>
<dbReference type="Pfam" id="PF00160">
    <property type="entry name" value="Pro_isomerase"/>
    <property type="match status" value="1"/>
</dbReference>
<dbReference type="PANTHER" id="PTHR11071:SF561">
    <property type="entry name" value="PEPTIDYL-PROLYL CIS-TRANS ISOMERASE D-RELATED"/>
    <property type="match status" value="1"/>
</dbReference>
<keyword evidence="7" id="KW-1185">Reference proteome</keyword>
<dbReference type="Gene3D" id="2.40.100.10">
    <property type="entry name" value="Cyclophilin-like"/>
    <property type="match status" value="1"/>
</dbReference>
<accession>A0ABP0EJD0</accession>
<protein>
    <recommendedName>
        <fullName evidence="4">Peptidyl-prolyl cis-trans isomerase</fullName>
        <shortName evidence="4">PPIase</shortName>
        <ecNumber evidence="4">5.2.1.8</ecNumber>
    </recommendedName>
</protein>
<keyword evidence="2 4" id="KW-0697">Rotamase</keyword>
<evidence type="ECO:0000256" key="2">
    <source>
        <dbReference type="ARBA" id="ARBA00023110"/>
    </source>
</evidence>
<comment type="similarity">
    <text evidence="4">Belongs to the cyclophilin-type PPIase family.</text>
</comment>
<feature type="chain" id="PRO_5045009372" description="Peptidyl-prolyl cis-trans isomerase" evidence="4">
    <location>
        <begin position="18"/>
        <end position="284"/>
    </location>
</feature>
<dbReference type="EC" id="5.2.1.8" evidence="4"/>
<dbReference type="InterPro" id="IPR002130">
    <property type="entry name" value="Cyclophilin-type_PPIase_dom"/>
</dbReference>
<dbReference type="PROSITE" id="PS00170">
    <property type="entry name" value="CSA_PPIASE_1"/>
    <property type="match status" value="1"/>
</dbReference>
<comment type="catalytic activity">
    <reaction evidence="1 4">
        <text>[protein]-peptidylproline (omega=180) = [protein]-peptidylproline (omega=0)</text>
        <dbReference type="Rhea" id="RHEA:16237"/>
        <dbReference type="Rhea" id="RHEA-COMP:10747"/>
        <dbReference type="Rhea" id="RHEA-COMP:10748"/>
        <dbReference type="ChEBI" id="CHEBI:83833"/>
        <dbReference type="ChEBI" id="CHEBI:83834"/>
        <dbReference type="EC" id="5.2.1.8"/>
    </reaction>
</comment>
<evidence type="ECO:0000256" key="4">
    <source>
        <dbReference type="RuleBase" id="RU363019"/>
    </source>
</evidence>
<gene>
    <name evidence="6" type="primary">CPR5</name>
    <name evidence="6" type="ORF">CAAN4_H03312</name>
</gene>
<dbReference type="PRINTS" id="PR00153">
    <property type="entry name" value="CSAPPISMRASE"/>
</dbReference>
<dbReference type="PROSITE" id="PS50072">
    <property type="entry name" value="CSA_PPIASE_2"/>
    <property type="match status" value="1"/>
</dbReference>
<dbReference type="GO" id="GO:0016853">
    <property type="term" value="F:isomerase activity"/>
    <property type="evidence" value="ECO:0007669"/>
    <property type="project" value="UniProtKB-KW"/>
</dbReference>
<proteinExistence type="inferred from homology"/>
<dbReference type="EMBL" id="OZ004260">
    <property type="protein sequence ID" value="CAK7920517.1"/>
    <property type="molecule type" value="Genomic_DNA"/>
</dbReference>
<feature type="domain" description="PPIase cyclophilin-type" evidence="5">
    <location>
        <begin position="58"/>
        <end position="210"/>
    </location>
</feature>
<feature type="signal peptide" evidence="4">
    <location>
        <begin position="1"/>
        <end position="17"/>
    </location>
</feature>
<organism evidence="6 7">
    <name type="scientific">[Candida] anglica</name>
    <dbReference type="NCBI Taxonomy" id="148631"/>
    <lineage>
        <taxon>Eukaryota</taxon>
        <taxon>Fungi</taxon>
        <taxon>Dikarya</taxon>
        <taxon>Ascomycota</taxon>
        <taxon>Saccharomycotina</taxon>
        <taxon>Pichiomycetes</taxon>
        <taxon>Debaryomycetaceae</taxon>
        <taxon>Kurtzmaniella</taxon>
    </lineage>
</organism>
<keyword evidence="3 4" id="KW-0413">Isomerase</keyword>
<keyword evidence="4" id="KW-0732">Signal</keyword>
<name>A0ABP0EJD0_9ASCO</name>
<evidence type="ECO:0000256" key="1">
    <source>
        <dbReference type="ARBA" id="ARBA00000971"/>
    </source>
</evidence>